<accession>A0A9Q0R2M4</accession>
<dbReference type="Proteomes" id="UP001141806">
    <property type="component" value="Unassembled WGS sequence"/>
</dbReference>
<gene>
    <name evidence="1" type="ORF">NE237_031626</name>
</gene>
<evidence type="ECO:0000313" key="2">
    <source>
        <dbReference type="Proteomes" id="UP001141806"/>
    </source>
</evidence>
<protein>
    <submittedName>
        <fullName evidence="1">Uncharacterized protein</fullName>
    </submittedName>
</protein>
<dbReference type="EMBL" id="JAMYWD010000001">
    <property type="protein sequence ID" value="KAJ4980789.1"/>
    <property type="molecule type" value="Genomic_DNA"/>
</dbReference>
<proteinExistence type="predicted"/>
<keyword evidence="2" id="KW-1185">Reference proteome</keyword>
<comment type="caution">
    <text evidence="1">The sequence shown here is derived from an EMBL/GenBank/DDBJ whole genome shotgun (WGS) entry which is preliminary data.</text>
</comment>
<evidence type="ECO:0000313" key="1">
    <source>
        <dbReference type="EMBL" id="KAJ4980789.1"/>
    </source>
</evidence>
<organism evidence="1 2">
    <name type="scientific">Protea cynaroides</name>
    <dbReference type="NCBI Taxonomy" id="273540"/>
    <lineage>
        <taxon>Eukaryota</taxon>
        <taxon>Viridiplantae</taxon>
        <taxon>Streptophyta</taxon>
        <taxon>Embryophyta</taxon>
        <taxon>Tracheophyta</taxon>
        <taxon>Spermatophyta</taxon>
        <taxon>Magnoliopsida</taxon>
        <taxon>Proteales</taxon>
        <taxon>Proteaceae</taxon>
        <taxon>Protea</taxon>
    </lineage>
</organism>
<name>A0A9Q0R2M4_9MAGN</name>
<reference evidence="1" key="1">
    <citation type="journal article" date="2023" name="Plant J.">
        <title>The genome of the king protea, Protea cynaroides.</title>
        <authorList>
            <person name="Chang J."/>
            <person name="Duong T.A."/>
            <person name="Schoeman C."/>
            <person name="Ma X."/>
            <person name="Roodt D."/>
            <person name="Barker N."/>
            <person name="Li Z."/>
            <person name="Van de Peer Y."/>
            <person name="Mizrachi E."/>
        </authorList>
    </citation>
    <scope>NUCLEOTIDE SEQUENCE</scope>
    <source>
        <tissue evidence="1">Young leaves</tissue>
    </source>
</reference>
<sequence>MISFLIEKREEEMFSQPVPLFEQNSTFIFQSGCFVKIFSSRPPFFRIFLSGLMELRQGFLLGVLWFGFLFLEDILLGILLWIHIPLGLFKLFSRCLAPKMKPLSETAIEKAVITIKESAVAAEEISVAVAKKESASIAKESATARHNKSKSVYLV</sequence>
<dbReference type="AlphaFoldDB" id="A0A9Q0R2M4"/>